<dbReference type="EMBL" id="AOIO01000030">
    <property type="protein sequence ID" value="ELZ00618.1"/>
    <property type="molecule type" value="Genomic_DNA"/>
</dbReference>
<comment type="caution">
    <text evidence="3">The sequence shown here is derived from an EMBL/GenBank/DDBJ whole genome shotgun (WGS) entry which is preliminary data.</text>
</comment>
<feature type="domain" description="DUF1616" evidence="2">
    <location>
        <begin position="23"/>
        <end position="327"/>
    </location>
</feature>
<keyword evidence="1" id="KW-0812">Transmembrane</keyword>
<dbReference type="OrthoDB" id="82282at2157"/>
<keyword evidence="4" id="KW-1185">Reference proteome</keyword>
<sequence>MSLRTSTQTRLGSVRRYPGDLAIVSLVAIGAYVAVTGVADETALRLLAALPLVLFVPGYALVSVLFPAGERDARETAATAVDAETYPRGIDVVERLGLALAVSVAVAPLLALGLAVTEWGLGTASTAAALCVFTVVVAQIGVVRRLRVPEAKRFRVAPLAALAGFRQGESGAVTVTSLLLGIAVIVAAGALLVGLIAPVSSGGFSQLALYTENESGDLVTGGIQDEVAPGESVPVTVEMENQAGEEMTYTAVVQQQTLEDDAVVDRTELDTISATVTDGSSVQEELEVTPTAESGETVRISVLLYEDEPPSEPTAEDALAETTFWVTVTEDPGA</sequence>
<dbReference type="eggNOG" id="arCOG02884">
    <property type="taxonomic scope" value="Archaea"/>
</dbReference>
<dbReference type="STRING" id="29540.C481_13279"/>
<feature type="transmembrane region" description="Helical" evidence="1">
    <location>
        <begin position="45"/>
        <end position="66"/>
    </location>
</feature>
<dbReference type="InterPro" id="IPR011674">
    <property type="entry name" value="DUF1616"/>
</dbReference>
<dbReference type="RefSeq" id="WP_006109691.1">
    <property type="nucleotide sequence ID" value="NZ_AOIO01000030.1"/>
</dbReference>
<keyword evidence="1" id="KW-1133">Transmembrane helix</keyword>
<name>M0ARQ4_NATA1</name>
<dbReference type="AlphaFoldDB" id="M0ARQ4"/>
<reference evidence="3 4" key="1">
    <citation type="journal article" date="2014" name="PLoS Genet.">
        <title>Phylogenetically driven sequencing of extremely halophilic archaea reveals strategies for static and dynamic osmo-response.</title>
        <authorList>
            <person name="Becker E.A."/>
            <person name="Seitzer P.M."/>
            <person name="Tritt A."/>
            <person name="Larsen D."/>
            <person name="Krusor M."/>
            <person name="Yao A.I."/>
            <person name="Wu D."/>
            <person name="Madern D."/>
            <person name="Eisen J.A."/>
            <person name="Darling A.E."/>
            <person name="Facciotti M.T."/>
        </authorList>
    </citation>
    <scope>NUCLEOTIDE SEQUENCE [LARGE SCALE GENOMIC DNA]</scope>
    <source>
        <strain evidence="3 4">DSM 12278</strain>
    </source>
</reference>
<feature type="transmembrane region" description="Helical" evidence="1">
    <location>
        <begin position="122"/>
        <end position="143"/>
    </location>
</feature>
<protein>
    <recommendedName>
        <fullName evidence="2">DUF1616 domain-containing protein</fullName>
    </recommendedName>
</protein>
<gene>
    <name evidence="3" type="ORF">C481_13279</name>
</gene>
<accession>M0ARQ4</accession>
<dbReference type="PATRIC" id="fig|29540.5.peg.2695"/>
<feature type="transmembrane region" description="Helical" evidence="1">
    <location>
        <begin position="21"/>
        <end position="39"/>
    </location>
</feature>
<evidence type="ECO:0000256" key="1">
    <source>
        <dbReference type="SAM" id="Phobius"/>
    </source>
</evidence>
<proteinExistence type="predicted"/>
<evidence type="ECO:0000259" key="2">
    <source>
        <dbReference type="Pfam" id="PF07760"/>
    </source>
</evidence>
<evidence type="ECO:0000313" key="4">
    <source>
        <dbReference type="Proteomes" id="UP000011554"/>
    </source>
</evidence>
<dbReference type="Proteomes" id="UP000011554">
    <property type="component" value="Unassembled WGS sequence"/>
</dbReference>
<organism evidence="3 4">
    <name type="scientific">Natrialba asiatica (strain ATCC 700177 / DSM 12278 / JCM 9576 / FERM P-10747 / NBRC 102637 / 172P1)</name>
    <dbReference type="NCBI Taxonomy" id="29540"/>
    <lineage>
        <taxon>Archaea</taxon>
        <taxon>Methanobacteriati</taxon>
        <taxon>Methanobacteriota</taxon>
        <taxon>Stenosarchaea group</taxon>
        <taxon>Halobacteria</taxon>
        <taxon>Halobacteriales</taxon>
        <taxon>Natrialbaceae</taxon>
        <taxon>Natrialba</taxon>
    </lineage>
</organism>
<dbReference type="Pfam" id="PF07760">
    <property type="entry name" value="DUF1616"/>
    <property type="match status" value="1"/>
</dbReference>
<feature type="transmembrane region" description="Helical" evidence="1">
    <location>
        <begin position="96"/>
        <end position="116"/>
    </location>
</feature>
<feature type="transmembrane region" description="Helical" evidence="1">
    <location>
        <begin position="172"/>
        <end position="197"/>
    </location>
</feature>
<keyword evidence="1" id="KW-0472">Membrane</keyword>
<evidence type="ECO:0000313" key="3">
    <source>
        <dbReference type="EMBL" id="ELZ00618.1"/>
    </source>
</evidence>